<reference evidence="8 9" key="1">
    <citation type="journal article" date="2011" name="J. Bacteriol.">
        <title>Genome sequence of the algicidal bacterium Kordia algicida OT-1.</title>
        <authorList>
            <person name="Lee H.S."/>
            <person name="Kang S.G."/>
            <person name="Kwon K.K."/>
            <person name="Lee J.H."/>
            <person name="Kim S.J."/>
        </authorList>
    </citation>
    <scope>NUCLEOTIDE SEQUENCE [LARGE SCALE GENOMIC DNA]</scope>
    <source>
        <strain evidence="8 9">OT-1</strain>
    </source>
</reference>
<dbReference type="SUPFAM" id="SSF117074">
    <property type="entry name" value="Hypothetical protein PA1324"/>
    <property type="match status" value="7"/>
</dbReference>
<dbReference type="eggNOG" id="COG4932">
    <property type="taxonomic scope" value="Bacteria"/>
</dbReference>
<comment type="subcellular location">
    <subcellularLocation>
        <location evidence="1">Secreted</location>
    </subcellularLocation>
</comment>
<feature type="signal peptide" evidence="5">
    <location>
        <begin position="1"/>
        <end position="21"/>
    </location>
</feature>
<dbReference type="InterPro" id="IPR013783">
    <property type="entry name" value="Ig-like_fold"/>
</dbReference>
<dbReference type="STRING" id="391587.KAOT1_17468"/>
<protein>
    <submittedName>
        <fullName evidence="8">Cna B domain protein</fullName>
    </submittedName>
</protein>
<accession>A9DSS5</accession>
<sequence length="1820" mass="193721">MKTKITLLVLTALLGLTNVFANSMPSSENVVENEIMTTNDNSIIISAGKRIYTLNMNTYQATLLATSPYVNEINSIASDATTGWIFYVSNHISSYNWTIYGYNVYTNTHKNFGSVRHFFTSTGHAYSSRGLASGGATFYNGKLYFAMEYPTYCYYYRGTSSGNSNPKDELNNNPRAAGTAPTGMFANGPVTRSTATTEADEVDNGGRDGDGETPADFEIVEAEEANQLNDNVNDYIPEAELPEAETTNNDGDLQQRGATQAESYTQSYSHSTYNNKMYLLEISFNGLSDNTGQTTSVANGRPVYDNWWYSSFLYRGELGDIVVDDNGQMYAATSYQVQAYNFNSNRYDWANNEDVYAQMAKDKHSNLQLLKNKRTYSTYYYYGCPQNSYVTKSFVQTYTAPSSLRTYNSIQLGSLHEISGLNPHDVGRITDASDYINLTPPVSYKVKGTVYDDNNENGNLENTDGRLQGVLVTLYADNNADGVLDSGDTVIDTRNTSSTGWYAFPDVQVANTLVAVTVPSNTNTTTYTSTTPETVAVTGSTDDVRVNFGINEEQIPVNYDVFGTVYDDNNENGALENGEAGLSNVTLTLYNDTNADGVLDANDTVITTTTSATDGTYSFLHVCIQNTIVAVTVPTNTGTFTYTLTTPGTQAIDEINNDVTGVDFGINEEEVINYAISGNVYDDNDESGAQDAGEDNLDAITVTLYADNNANGTVDAGDTAISAATTGVDGTYSFTNVTAPNTVVAVTVPGNTPDFTYTLTTAGEVNTSSTTTDVTGVNFGINEVQVIDYTISGNVYDDNDESGAQDAGEDNLDAITVTLYADNNNDGALDAGDTVITSATTGVDGTYSFANVTTPNTVVAVTVPGNTPDFTYTLTTPGVVNTSSTTTDVTGVNFGINEVRVINYNISGTVFDDDNANGVNDSEAGLDAVTVKLYSDNDQSGTLTAGDGLLEIGSTGVDGTYSFTNVTTEFTLVGVEVPANTPEFTYTATTAIKLAVSSTITDVTDQDFGINKVQIIDYNISGTVFDDNNENGVNDTEAGLDAVTLTLYADNNADGAVDAGDTVITSTTSANDGTYSFSNVTVQNTVVEVTVPTDTATFTYTLTTAGEVNTSSTIADVTGVDFGINEEEVILYNISGNVFDDNNASGVREMGEGFIGAVLVTLYADNNNDGVLDAGDTVITTTTTSTMSGNFSFTGVTVQNTIVAITVPADTATFTYTLTTAGDQAVSSTITDVTGVNFGIDRVQVINYNISGTVFDDDNENGTIDAAEAGRLENVTLTLYADNNNDGAVDTGDTVITTTTSANDGTYSFSNVTVQNTLVEVTVPTNDSNFTYTLTTSGIVDTSSATTDVTGVDFGINQDSATYAVTGNVFNDQNGDGDITGDGGLAGVTVRLFNDINGNGRVDRGEPLLGTTNSDRNGNYQFTGLTAANVIVQVLVPSNNAQFQYTATTPISVSLSSGMNTNNINFGIQRTIVVSFNISGIVWDDQNSDQVKDSNELRLEGVGVSLYNDANANGIVDAGETPVSTIFTGTTGFFEFTNVSFANAIVVPTVPSNGTLTTPGARIVSSLNTDIVDIDFGIKIAASLFEVTGVVFDDDNENGIADPGEGSLDGLDVEIYADTDLSGTFDPNVDALVAFTQTSNGGFGFLDPNYFVNEVPPGLVFVVIVIPDDNPPFESWTATYDPDTGTASPDGVYPTIMTGNVTGVNFGINYVNLNNTSRDQNTDDVMFTNGTTVNEAPVDVSERLRLYPNPTVRQIAINADEFAGDVTVEIYNDRGYKVMTTTAGQVAGEIKIDVARLAPGMYYAKFASNNKVASKKFIKR</sequence>
<organism evidence="8 9">
    <name type="scientific">Kordia algicida OT-1</name>
    <dbReference type="NCBI Taxonomy" id="391587"/>
    <lineage>
        <taxon>Bacteria</taxon>
        <taxon>Pseudomonadati</taxon>
        <taxon>Bacteroidota</taxon>
        <taxon>Flavobacteriia</taxon>
        <taxon>Flavobacteriales</taxon>
        <taxon>Flavobacteriaceae</taxon>
        <taxon>Kordia</taxon>
    </lineage>
</organism>
<comment type="caution">
    <text evidence="8">The sequence shown here is derived from an EMBL/GenBank/DDBJ whole genome shotgun (WGS) entry which is preliminary data.</text>
</comment>
<evidence type="ECO:0000256" key="3">
    <source>
        <dbReference type="ARBA" id="ARBA00022729"/>
    </source>
</evidence>
<evidence type="ECO:0000313" key="9">
    <source>
        <dbReference type="Proteomes" id="UP000002945"/>
    </source>
</evidence>
<dbReference type="OrthoDB" id="1391086at2"/>
<dbReference type="Gene3D" id="2.60.40.10">
    <property type="entry name" value="Immunoglobulins"/>
    <property type="match status" value="11"/>
</dbReference>
<evidence type="ECO:0000256" key="2">
    <source>
        <dbReference type="ARBA" id="ARBA00022525"/>
    </source>
</evidence>
<name>A9DSS5_9FLAO</name>
<evidence type="ECO:0000256" key="4">
    <source>
        <dbReference type="SAM" id="MobiDB-lite"/>
    </source>
</evidence>
<feature type="chain" id="PRO_5002737559" evidence="5">
    <location>
        <begin position="22"/>
        <end position="1820"/>
    </location>
</feature>
<keyword evidence="2" id="KW-0964">Secreted</keyword>
<dbReference type="InterPro" id="IPR033764">
    <property type="entry name" value="Sdr_B"/>
</dbReference>
<evidence type="ECO:0000256" key="5">
    <source>
        <dbReference type="SAM" id="SignalP"/>
    </source>
</evidence>
<dbReference type="EMBL" id="ABIB01000003">
    <property type="protein sequence ID" value="EDP96975.1"/>
    <property type="molecule type" value="Genomic_DNA"/>
</dbReference>
<gene>
    <name evidence="8" type="ORF">KAOT1_17468</name>
</gene>
<dbReference type="GO" id="GO:0005576">
    <property type="term" value="C:extracellular region"/>
    <property type="evidence" value="ECO:0007669"/>
    <property type="project" value="UniProtKB-SubCell"/>
</dbReference>
<feature type="domain" description="Secretion system C-terminal sorting" evidence="7">
    <location>
        <begin position="1746"/>
        <end position="1818"/>
    </location>
</feature>
<evidence type="ECO:0000256" key="1">
    <source>
        <dbReference type="ARBA" id="ARBA00004613"/>
    </source>
</evidence>
<dbReference type="RefSeq" id="WP_007096028.1">
    <property type="nucleotide sequence ID" value="NZ_CP142125.1"/>
</dbReference>
<dbReference type="NCBIfam" id="TIGR04183">
    <property type="entry name" value="Por_Secre_tail"/>
    <property type="match status" value="1"/>
</dbReference>
<keyword evidence="9" id="KW-1185">Reference proteome</keyword>
<dbReference type="PANTHER" id="PTHR23303">
    <property type="entry name" value="CARBOXYPEPTIDASE REGULATORY REGION-CONTAINING"/>
    <property type="match status" value="1"/>
</dbReference>
<dbReference type="Pfam" id="PF18962">
    <property type="entry name" value="Por_Secre_tail"/>
    <property type="match status" value="1"/>
</dbReference>
<proteinExistence type="predicted"/>
<keyword evidence="3 5" id="KW-0732">Signal</keyword>
<evidence type="ECO:0000313" key="8">
    <source>
        <dbReference type="EMBL" id="EDP96975.1"/>
    </source>
</evidence>
<dbReference type="InterPro" id="IPR026444">
    <property type="entry name" value="Secre_tail"/>
</dbReference>
<dbReference type="Proteomes" id="UP000002945">
    <property type="component" value="Unassembled WGS sequence"/>
</dbReference>
<dbReference type="InterPro" id="IPR051417">
    <property type="entry name" value="SDr/BOS_complex"/>
</dbReference>
<dbReference type="HOGENOM" id="CLU_237619_0_0_10"/>
<evidence type="ECO:0000259" key="7">
    <source>
        <dbReference type="Pfam" id="PF18962"/>
    </source>
</evidence>
<evidence type="ECO:0000259" key="6">
    <source>
        <dbReference type="Pfam" id="PF17210"/>
    </source>
</evidence>
<feature type="region of interest" description="Disordered" evidence="4">
    <location>
        <begin position="163"/>
        <end position="214"/>
    </location>
</feature>
<dbReference type="Pfam" id="PF17210">
    <property type="entry name" value="SdrD_B"/>
    <property type="match status" value="1"/>
</dbReference>
<feature type="domain" description="SD-repeat containing protein B" evidence="6">
    <location>
        <begin position="564"/>
        <end position="650"/>
    </location>
</feature>